<evidence type="ECO:0000256" key="4">
    <source>
        <dbReference type="ARBA" id="ARBA00022525"/>
    </source>
</evidence>
<dbReference type="EMBL" id="ML145115">
    <property type="protein sequence ID" value="TBU59276.1"/>
    <property type="molecule type" value="Genomic_DNA"/>
</dbReference>
<evidence type="ECO:0000313" key="7">
    <source>
        <dbReference type="EMBL" id="TBU59276.1"/>
    </source>
</evidence>
<keyword evidence="8" id="KW-1185">Reference proteome</keyword>
<gene>
    <name evidence="7" type="ORF">BD310DRAFT_948048</name>
</gene>
<keyword evidence="6" id="KW-0732">Signal</keyword>
<organism evidence="7 8">
    <name type="scientific">Dichomitus squalens</name>
    <dbReference type="NCBI Taxonomy" id="114155"/>
    <lineage>
        <taxon>Eukaryota</taxon>
        <taxon>Fungi</taxon>
        <taxon>Dikarya</taxon>
        <taxon>Basidiomycota</taxon>
        <taxon>Agaricomycotina</taxon>
        <taxon>Agaricomycetes</taxon>
        <taxon>Polyporales</taxon>
        <taxon>Polyporaceae</taxon>
        <taxon>Dichomitus</taxon>
    </lineage>
</organism>
<keyword evidence="3 6" id="KW-0134">Cell wall</keyword>
<evidence type="ECO:0000256" key="5">
    <source>
        <dbReference type="ARBA" id="ARBA00023157"/>
    </source>
</evidence>
<dbReference type="CDD" id="cd23507">
    <property type="entry name" value="hydrophobin_I"/>
    <property type="match status" value="1"/>
</dbReference>
<protein>
    <recommendedName>
        <fullName evidence="6">Hydrophobin</fullName>
    </recommendedName>
</protein>
<dbReference type="SMART" id="SM00075">
    <property type="entry name" value="HYDRO"/>
    <property type="match status" value="1"/>
</dbReference>
<name>A0A4Q9PA35_9APHY</name>
<evidence type="ECO:0000256" key="1">
    <source>
        <dbReference type="ARBA" id="ARBA00004191"/>
    </source>
</evidence>
<sequence>MPGGSPPASPTKTVTFTAPAASSTSAGSCSTGAIQCCHSVQSASDPAASLLLGLLGIVVQGVDVLVGLTCSPITVIGVGGGECSATAVCCQDNSHGGLISVGCLPISL</sequence>
<dbReference type="Pfam" id="PF01185">
    <property type="entry name" value="Hydrophobin"/>
    <property type="match status" value="1"/>
</dbReference>
<comment type="similarity">
    <text evidence="2 6">Belongs to the fungal hydrophobin family.</text>
</comment>
<keyword evidence="5 6" id="KW-1015">Disulfide bond</keyword>
<dbReference type="GO" id="GO:0005199">
    <property type="term" value="F:structural constituent of cell wall"/>
    <property type="evidence" value="ECO:0007669"/>
    <property type="project" value="InterPro"/>
</dbReference>
<dbReference type="AlphaFoldDB" id="A0A4Q9PA35"/>
<dbReference type="STRING" id="114155.A0A4Q9PA35"/>
<proteinExistence type="inferred from homology"/>
<evidence type="ECO:0000313" key="8">
    <source>
        <dbReference type="Proteomes" id="UP000292082"/>
    </source>
</evidence>
<accession>A0A4Q9PA35</accession>
<reference evidence="7 8" key="1">
    <citation type="submission" date="2019-01" db="EMBL/GenBank/DDBJ databases">
        <title>Draft genome sequences of three monokaryotic isolates of the white-rot basidiomycete fungus Dichomitus squalens.</title>
        <authorList>
            <consortium name="DOE Joint Genome Institute"/>
            <person name="Lopez S.C."/>
            <person name="Andreopoulos B."/>
            <person name="Pangilinan J."/>
            <person name="Lipzen A."/>
            <person name="Riley R."/>
            <person name="Ahrendt S."/>
            <person name="Ng V."/>
            <person name="Barry K."/>
            <person name="Daum C."/>
            <person name="Grigoriev I.V."/>
            <person name="Hilden K.S."/>
            <person name="Makela M.R."/>
            <person name="de Vries R.P."/>
        </authorList>
    </citation>
    <scope>NUCLEOTIDE SEQUENCE [LARGE SCALE GENOMIC DNA]</scope>
    <source>
        <strain evidence="7 8">CBS 464.89</strain>
    </source>
</reference>
<evidence type="ECO:0000256" key="2">
    <source>
        <dbReference type="ARBA" id="ARBA00010446"/>
    </source>
</evidence>
<comment type="subcellular location">
    <subcellularLocation>
        <location evidence="1 6">Secreted</location>
        <location evidence="1 6">Cell wall</location>
    </subcellularLocation>
</comment>
<dbReference type="InterPro" id="IPR001338">
    <property type="entry name" value="Class_I_Hydrophobin"/>
</dbReference>
<dbReference type="Proteomes" id="UP000292082">
    <property type="component" value="Unassembled WGS sequence"/>
</dbReference>
<dbReference type="OMA" id="TTVCCEN"/>
<evidence type="ECO:0000256" key="6">
    <source>
        <dbReference type="RuleBase" id="RU365009"/>
    </source>
</evidence>
<evidence type="ECO:0000256" key="3">
    <source>
        <dbReference type="ARBA" id="ARBA00022512"/>
    </source>
</evidence>
<dbReference type="GO" id="GO:0009277">
    <property type="term" value="C:fungal-type cell wall"/>
    <property type="evidence" value="ECO:0007669"/>
    <property type="project" value="InterPro"/>
</dbReference>
<keyword evidence="4 6" id="KW-0964">Secreted</keyword>